<dbReference type="InterPro" id="IPR000644">
    <property type="entry name" value="CBS_dom"/>
</dbReference>
<sequence length="703" mass="76732">MQAVVGAVPLIALDAVALDTETTGLDPRKARIVQLGAVAIADGAMCPDRTFETLVDPAVPIPPEAMRIHGITNAMVRQAPGFATAWRRFEKFRAGRLLVGYAVGFDTAVAKQEAQRAGLEWKRPRTLCVRTLSHLVNPELRDPSLEAIAAWLGVEVTGRHQALGDAISAAKIFTALLPRLHAAGIRTLAEAERALLRLAEERERQHRAGWDEPASSPETLPSFAAVDPFAYRHHVGDLMSRQPVLVREETPLRTAMALMVERKTGSILVSKSGEPGGLIEDYGIITERDVLQLVAAQGETSFEQRSGALASRPLVSIRAQAFAYRAIGRMERLGIRHLGVRDEKGVLAGVISARDLLRLRASVAIQLDDTIDAAASTAEMAVAWASLPTVANALVVEEVDPRIIAEIVSEELRAMTRRAAILAEQEMRDAGLGGPPSPYALLVLGSAGRGESLLAADQDNAIVYESGEPDGPEDCWFAGLGERIAAMLDTAGISYCDGGVMAKNAEWRGSLALWKERVGQWVTRSRPQDLLNVDIFFDLSPVHGDRRLGEALFEEAYRRGHAEAPFPLLLGEQLANLASPFTLFGRFRTEEGRLDLKRFALFPIVSAARTLSIRHDIRARSTRARLEGLLEREIGSEVSLHRVRSAHNLVLSLTLAQQSRDRHQGIPVSNKVEIAALSRPQQAALRIALRDLQIIPELVRDLM</sequence>
<dbReference type="InterPro" id="IPR036397">
    <property type="entry name" value="RNaseH_sf"/>
</dbReference>
<evidence type="ECO:0000313" key="3">
    <source>
        <dbReference type="EMBL" id="MCT7375590.1"/>
    </source>
</evidence>
<protein>
    <submittedName>
        <fullName evidence="3">DUF294 nucleotidyltransferase-like domain-containing protein</fullName>
    </submittedName>
</protein>
<dbReference type="CDD" id="cd05401">
    <property type="entry name" value="NT_GlnE_GlnD_like"/>
    <property type="match status" value="1"/>
</dbReference>
<dbReference type="Pfam" id="PF00571">
    <property type="entry name" value="CBS"/>
    <property type="match status" value="2"/>
</dbReference>
<evidence type="ECO:0000259" key="2">
    <source>
        <dbReference type="PROSITE" id="PS51371"/>
    </source>
</evidence>
<dbReference type="Pfam" id="PF03445">
    <property type="entry name" value="DUF294"/>
    <property type="match status" value="1"/>
</dbReference>
<name>A0ABT2LLY1_9HYPH</name>
<comment type="caution">
    <text evidence="3">The sequence shown here is derived from an EMBL/GenBank/DDBJ whole genome shotgun (WGS) entry which is preliminary data.</text>
</comment>
<keyword evidence="4" id="KW-1185">Reference proteome</keyword>
<dbReference type="SUPFAM" id="SSF53098">
    <property type="entry name" value="Ribonuclease H-like"/>
    <property type="match status" value="1"/>
</dbReference>
<proteinExistence type="predicted"/>
<dbReference type="SUPFAM" id="SSF54631">
    <property type="entry name" value="CBS-domain pair"/>
    <property type="match status" value="1"/>
</dbReference>
<dbReference type="PROSITE" id="PS51371">
    <property type="entry name" value="CBS"/>
    <property type="match status" value="2"/>
</dbReference>
<reference evidence="3 4" key="1">
    <citation type="submission" date="2022-09" db="EMBL/GenBank/DDBJ databases">
        <title>Chelativorans salina sp. nov., a novel slightly halophilic bacterium isolated from a saline lake sediment enrichment.</title>
        <authorList>
            <person name="Gao L."/>
            <person name="Fang B.-Z."/>
            <person name="Li W.-J."/>
        </authorList>
    </citation>
    <scope>NUCLEOTIDE SEQUENCE [LARGE SCALE GENOMIC DNA]</scope>
    <source>
        <strain evidence="3 4">EGI FJ00035</strain>
    </source>
</reference>
<dbReference type="InterPro" id="IPR012337">
    <property type="entry name" value="RNaseH-like_sf"/>
</dbReference>
<feature type="domain" description="CBS" evidence="2">
    <location>
        <begin position="239"/>
        <end position="301"/>
    </location>
</feature>
<dbReference type="PANTHER" id="PTHR30231:SF41">
    <property type="entry name" value="DNA POLYMERASE III SUBUNIT EPSILON"/>
    <property type="match status" value="1"/>
</dbReference>
<organism evidence="3 4">
    <name type="scientific">Chelativorans salis</name>
    <dbReference type="NCBI Taxonomy" id="2978478"/>
    <lineage>
        <taxon>Bacteria</taxon>
        <taxon>Pseudomonadati</taxon>
        <taxon>Pseudomonadota</taxon>
        <taxon>Alphaproteobacteria</taxon>
        <taxon>Hyphomicrobiales</taxon>
        <taxon>Phyllobacteriaceae</taxon>
        <taxon>Chelativorans</taxon>
    </lineage>
</organism>
<dbReference type="PANTHER" id="PTHR30231">
    <property type="entry name" value="DNA POLYMERASE III SUBUNIT EPSILON"/>
    <property type="match status" value="1"/>
</dbReference>
<dbReference type="CDD" id="cd06127">
    <property type="entry name" value="DEDDh"/>
    <property type="match status" value="1"/>
</dbReference>
<evidence type="ECO:0000256" key="1">
    <source>
        <dbReference type="PROSITE-ProRule" id="PRU00703"/>
    </source>
</evidence>
<dbReference type="InterPro" id="IPR005105">
    <property type="entry name" value="GlnD_Uridyltrans_N"/>
</dbReference>
<dbReference type="Pfam" id="PF10335">
    <property type="entry name" value="DUF294_C"/>
    <property type="match status" value="1"/>
</dbReference>
<feature type="domain" description="CBS" evidence="2">
    <location>
        <begin position="310"/>
        <end position="370"/>
    </location>
</feature>
<dbReference type="EMBL" id="JAOCZP010000003">
    <property type="protein sequence ID" value="MCT7375590.1"/>
    <property type="molecule type" value="Genomic_DNA"/>
</dbReference>
<dbReference type="SMART" id="SM00479">
    <property type="entry name" value="EXOIII"/>
    <property type="match status" value="1"/>
</dbReference>
<dbReference type="Proteomes" id="UP001320831">
    <property type="component" value="Unassembled WGS sequence"/>
</dbReference>
<dbReference type="SMART" id="SM00116">
    <property type="entry name" value="CBS"/>
    <property type="match status" value="2"/>
</dbReference>
<evidence type="ECO:0000313" key="4">
    <source>
        <dbReference type="Proteomes" id="UP001320831"/>
    </source>
</evidence>
<dbReference type="InterPro" id="IPR018821">
    <property type="entry name" value="DUF294_put_nucleoTrafse_sb-bd"/>
</dbReference>
<dbReference type="InterPro" id="IPR013520">
    <property type="entry name" value="Ribonucl_H"/>
</dbReference>
<dbReference type="InterPro" id="IPR046342">
    <property type="entry name" value="CBS_dom_sf"/>
</dbReference>
<dbReference type="Pfam" id="PF00929">
    <property type="entry name" value="RNase_T"/>
    <property type="match status" value="1"/>
</dbReference>
<accession>A0ABT2LLY1</accession>
<dbReference type="Gene3D" id="3.10.580.10">
    <property type="entry name" value="CBS-domain"/>
    <property type="match status" value="1"/>
</dbReference>
<keyword evidence="1" id="KW-0129">CBS domain</keyword>
<dbReference type="Gene3D" id="3.30.420.10">
    <property type="entry name" value="Ribonuclease H-like superfamily/Ribonuclease H"/>
    <property type="match status" value="1"/>
</dbReference>
<gene>
    <name evidence="3" type="ORF">N5A92_11160</name>
</gene>
<dbReference type="RefSeq" id="WP_260902643.1">
    <property type="nucleotide sequence ID" value="NZ_JAOCZP010000003.1"/>
</dbReference>